<dbReference type="AlphaFoldDB" id="A0A1M7LJE2"/>
<dbReference type="Proteomes" id="UP000184280">
    <property type="component" value="Unassembled WGS sequence"/>
</dbReference>
<organism evidence="2 3">
    <name type="scientific">Xylanibacter ruminicola</name>
    <name type="common">Prevotella ruminicola</name>
    <dbReference type="NCBI Taxonomy" id="839"/>
    <lineage>
        <taxon>Bacteria</taxon>
        <taxon>Pseudomonadati</taxon>
        <taxon>Bacteroidota</taxon>
        <taxon>Bacteroidia</taxon>
        <taxon>Bacteroidales</taxon>
        <taxon>Prevotellaceae</taxon>
        <taxon>Xylanibacter</taxon>
    </lineage>
</organism>
<proteinExistence type="predicted"/>
<feature type="domain" description="Sugar 3,4-ketoisomerase QdtA cupin" evidence="1">
    <location>
        <begin position="29"/>
        <end position="156"/>
    </location>
</feature>
<reference evidence="2 3" key="1">
    <citation type="submission" date="2016-11" db="EMBL/GenBank/DDBJ databases">
        <authorList>
            <person name="Jaros S."/>
            <person name="Januszkiewicz K."/>
            <person name="Wedrychowicz H."/>
        </authorList>
    </citation>
    <scope>NUCLEOTIDE SEQUENCE [LARGE SCALE GENOMIC DNA]</scope>
    <source>
        <strain evidence="2 3">BPI-34</strain>
    </source>
</reference>
<evidence type="ECO:0000259" key="1">
    <source>
        <dbReference type="Pfam" id="PF05523"/>
    </source>
</evidence>
<name>A0A1M7LJE2_XYLRU</name>
<dbReference type="InterPro" id="IPR008894">
    <property type="entry name" value="QdtA_cupin_dom"/>
</dbReference>
<dbReference type="SUPFAM" id="SSF51182">
    <property type="entry name" value="RmlC-like cupins"/>
    <property type="match status" value="1"/>
</dbReference>
<dbReference type="CDD" id="cd20292">
    <property type="entry name" value="cupin_QdtA-like"/>
    <property type="match status" value="1"/>
</dbReference>
<dbReference type="EMBL" id="FRCJ01000006">
    <property type="protein sequence ID" value="SHM77681.1"/>
    <property type="molecule type" value="Genomic_DNA"/>
</dbReference>
<dbReference type="Pfam" id="PF05523">
    <property type="entry name" value="FdtA"/>
    <property type="match status" value="1"/>
</dbReference>
<evidence type="ECO:0000313" key="3">
    <source>
        <dbReference type="Proteomes" id="UP000184280"/>
    </source>
</evidence>
<evidence type="ECO:0000313" key="2">
    <source>
        <dbReference type="EMBL" id="SHM77681.1"/>
    </source>
</evidence>
<dbReference type="InterPro" id="IPR014710">
    <property type="entry name" value="RmlC-like_jellyroll"/>
</dbReference>
<gene>
    <name evidence="2" type="ORF">SAMN04488494_2582</name>
</gene>
<dbReference type="InterPro" id="IPR011051">
    <property type="entry name" value="RmlC_Cupin_sf"/>
</dbReference>
<dbReference type="Gene3D" id="2.60.120.10">
    <property type="entry name" value="Jelly Rolls"/>
    <property type="match status" value="1"/>
</dbReference>
<protein>
    <submittedName>
        <fullName evidence="2">WxcM-like, C-terminal</fullName>
    </submittedName>
</protein>
<accession>A0A1M7LJE2</accession>
<sequence length="162" mass="18932">MQKVSYIEDFIDWLCNLNCNHIIKMVLSDCKVLELPKFLDERGNLSFVEQLNHIPFEIKRTYWLYDVPGGECRGGHAYKDNQELIIALSGSFDVVLNDGTEKKVFHLNRSYYGLYVPKGIWREMENFSTNSLALVLSSTKYDESDYIYDYDEFVKLKCDGKI</sequence>